<organism evidence="4 5">
    <name type="scientific">Sphingomonas swuensis</name>
    <dbReference type="NCBI Taxonomy" id="977800"/>
    <lineage>
        <taxon>Bacteria</taxon>
        <taxon>Pseudomonadati</taxon>
        <taxon>Pseudomonadota</taxon>
        <taxon>Alphaproteobacteria</taxon>
        <taxon>Sphingomonadales</taxon>
        <taxon>Sphingomonadaceae</taxon>
        <taxon>Sphingomonas</taxon>
    </lineage>
</organism>
<dbReference type="EMBL" id="BAABBQ010000001">
    <property type="protein sequence ID" value="GAA4017411.1"/>
    <property type="molecule type" value="Genomic_DNA"/>
</dbReference>
<evidence type="ECO:0000256" key="2">
    <source>
        <dbReference type="SAM" id="Phobius"/>
    </source>
</evidence>
<dbReference type="InterPro" id="IPR028087">
    <property type="entry name" value="Tad_N"/>
</dbReference>
<reference evidence="5" key="1">
    <citation type="journal article" date="2019" name="Int. J. Syst. Evol. Microbiol.">
        <title>The Global Catalogue of Microorganisms (GCM) 10K type strain sequencing project: providing services to taxonomists for standard genome sequencing and annotation.</title>
        <authorList>
            <consortium name="The Broad Institute Genomics Platform"/>
            <consortium name="The Broad Institute Genome Sequencing Center for Infectious Disease"/>
            <person name="Wu L."/>
            <person name="Ma J."/>
        </authorList>
    </citation>
    <scope>NUCLEOTIDE SEQUENCE [LARGE SCALE GENOMIC DNA]</scope>
    <source>
        <strain evidence="5">JCM 17563</strain>
    </source>
</reference>
<name>A0ABP7SWE4_9SPHN</name>
<keyword evidence="2" id="KW-1133">Transmembrane helix</keyword>
<dbReference type="Proteomes" id="UP001500235">
    <property type="component" value="Unassembled WGS sequence"/>
</dbReference>
<feature type="domain" description="Putative Flp pilus-assembly TadG-like N-terminal" evidence="3">
    <location>
        <begin position="16"/>
        <end position="60"/>
    </location>
</feature>
<sequence>MLGLFRRLGRSERAAVAPIVALSLTGLIAVGGIAFDYARLAAMDTELQNAADQAALAAATQLDRVAEDEDTGELGARARATNAVTDPTMENRLARNFTRFANDDDDDGADISVTLTFCSDFDDSEGALDDACTEAEGDSDARFVVVTTSLRTANYVFTPIVAAFSGSSAAQAVAGVEASICNVAPLLVCTDSDFPTDDDRGRGLRMKVFSGDSWAPGNYGLLDFGSGNTGVVNALLGFGLNGCQATDDNETEPGNKNVTDAVNTRLDVYAGSPSTKDASACKVATGEGCPAPNARKDMIIDISAKKTTKFETATATPTAEEIASATSSAPSCPSDPKTDGYAFQEAPSQATGFARDTCHYSDNCAGGNFGDKAWDRASYLAENHPGVTAAEIAAALDNGSTAATLTRYDIYQWELANPGARMATKRSVNLVGPPDPPKGKKTTYSWTVKTQCAYPSVKYGSTAYPEQKDRRILPIVAADCSKLKGKGAAYEDYTILRVFDVFLTEPSLQRGPSSSPTTDEKEIYGEVIGPATTSESGSGFQYYSRSKPYLIR</sequence>
<comment type="caution">
    <text evidence="4">The sequence shown here is derived from an EMBL/GenBank/DDBJ whole genome shotgun (WGS) entry which is preliminary data.</text>
</comment>
<proteinExistence type="predicted"/>
<evidence type="ECO:0000313" key="4">
    <source>
        <dbReference type="EMBL" id="GAA4017411.1"/>
    </source>
</evidence>
<feature type="region of interest" description="Disordered" evidence="1">
    <location>
        <begin position="528"/>
        <end position="552"/>
    </location>
</feature>
<evidence type="ECO:0000313" key="5">
    <source>
        <dbReference type="Proteomes" id="UP001500235"/>
    </source>
</evidence>
<dbReference type="Pfam" id="PF13400">
    <property type="entry name" value="Tad"/>
    <property type="match status" value="1"/>
</dbReference>
<feature type="region of interest" description="Disordered" evidence="1">
    <location>
        <begin position="314"/>
        <end position="338"/>
    </location>
</feature>
<keyword evidence="5" id="KW-1185">Reference proteome</keyword>
<feature type="compositionally biased region" description="Low complexity" evidence="1">
    <location>
        <begin position="314"/>
        <end position="335"/>
    </location>
</feature>
<evidence type="ECO:0000256" key="1">
    <source>
        <dbReference type="SAM" id="MobiDB-lite"/>
    </source>
</evidence>
<protein>
    <recommendedName>
        <fullName evidence="3">Putative Flp pilus-assembly TadG-like N-terminal domain-containing protein</fullName>
    </recommendedName>
</protein>
<feature type="compositionally biased region" description="Polar residues" evidence="1">
    <location>
        <begin position="531"/>
        <end position="544"/>
    </location>
</feature>
<gene>
    <name evidence="4" type="ORF">GCM10022280_15800</name>
</gene>
<keyword evidence="2" id="KW-0812">Transmembrane</keyword>
<keyword evidence="2" id="KW-0472">Membrane</keyword>
<evidence type="ECO:0000259" key="3">
    <source>
        <dbReference type="Pfam" id="PF13400"/>
    </source>
</evidence>
<feature type="transmembrane region" description="Helical" evidence="2">
    <location>
        <begin position="14"/>
        <end position="35"/>
    </location>
</feature>
<accession>A0ABP7SWE4</accession>